<organism evidence="1 2">
    <name type="scientific">Kineococcus glutinatus</name>
    <dbReference type="NCBI Taxonomy" id="1070872"/>
    <lineage>
        <taxon>Bacteria</taxon>
        <taxon>Bacillati</taxon>
        <taxon>Actinomycetota</taxon>
        <taxon>Actinomycetes</taxon>
        <taxon>Kineosporiales</taxon>
        <taxon>Kineosporiaceae</taxon>
        <taxon>Kineococcus</taxon>
    </lineage>
</organism>
<keyword evidence="2" id="KW-1185">Reference proteome</keyword>
<dbReference type="EMBL" id="BAABIL010000413">
    <property type="protein sequence ID" value="GAA4986174.1"/>
    <property type="molecule type" value="Genomic_DNA"/>
</dbReference>
<evidence type="ECO:0000313" key="2">
    <source>
        <dbReference type="Proteomes" id="UP001501195"/>
    </source>
</evidence>
<comment type="caution">
    <text evidence="1">The sequence shown here is derived from an EMBL/GenBank/DDBJ whole genome shotgun (WGS) entry which is preliminary data.</text>
</comment>
<accession>A0ABP9I2Y4</accession>
<evidence type="ECO:0000313" key="1">
    <source>
        <dbReference type="EMBL" id="GAA4986174.1"/>
    </source>
</evidence>
<dbReference type="RefSeq" id="WP_345713012.1">
    <property type="nucleotide sequence ID" value="NZ_BAABIL010000413.1"/>
</dbReference>
<protein>
    <submittedName>
        <fullName evidence="1">Uncharacterized protein</fullName>
    </submittedName>
</protein>
<dbReference type="Proteomes" id="UP001501195">
    <property type="component" value="Unassembled WGS sequence"/>
</dbReference>
<gene>
    <name evidence="1" type="ORF">GCM10023225_25770</name>
</gene>
<sequence length="71" mass="7941">MSPTSWTWRFEDGEGREVAGVEPSAQFPTQADAETWIGETWRGLRGRGVDAVRLFADGRQVYGPLSLRTVE</sequence>
<name>A0ABP9I2Y4_9ACTN</name>
<reference evidence="2" key="1">
    <citation type="journal article" date="2019" name="Int. J. Syst. Evol. Microbiol.">
        <title>The Global Catalogue of Microorganisms (GCM) 10K type strain sequencing project: providing services to taxonomists for standard genome sequencing and annotation.</title>
        <authorList>
            <consortium name="The Broad Institute Genomics Platform"/>
            <consortium name="The Broad Institute Genome Sequencing Center for Infectious Disease"/>
            <person name="Wu L."/>
            <person name="Ma J."/>
        </authorList>
    </citation>
    <scope>NUCLEOTIDE SEQUENCE [LARGE SCALE GENOMIC DNA]</scope>
    <source>
        <strain evidence="2">JCM 18126</strain>
    </source>
</reference>
<proteinExistence type="predicted"/>